<dbReference type="KEGG" id="fal:FRAAL5309"/>
<dbReference type="InterPro" id="IPR036271">
    <property type="entry name" value="Tet_transcr_reg_TetR-rel_C_sf"/>
</dbReference>
<protein>
    <submittedName>
        <fullName evidence="4">HTH-type transcriptional regulator</fullName>
    </submittedName>
</protein>
<dbReference type="Pfam" id="PF17920">
    <property type="entry name" value="TetR_C_16"/>
    <property type="match status" value="1"/>
</dbReference>
<keyword evidence="1 2" id="KW-0238">DNA-binding</keyword>
<dbReference type="Proteomes" id="UP000000657">
    <property type="component" value="Chromosome"/>
</dbReference>
<evidence type="ECO:0000256" key="2">
    <source>
        <dbReference type="PROSITE-ProRule" id="PRU00335"/>
    </source>
</evidence>
<dbReference type="PANTHER" id="PTHR30055">
    <property type="entry name" value="HTH-TYPE TRANSCRIPTIONAL REGULATOR RUTR"/>
    <property type="match status" value="1"/>
</dbReference>
<dbReference type="PROSITE" id="PS50977">
    <property type="entry name" value="HTH_TETR_2"/>
    <property type="match status" value="1"/>
</dbReference>
<dbReference type="SUPFAM" id="SSF46689">
    <property type="entry name" value="Homeodomain-like"/>
    <property type="match status" value="1"/>
</dbReference>
<dbReference type="eggNOG" id="COG1309">
    <property type="taxonomic scope" value="Bacteria"/>
</dbReference>
<dbReference type="InterPro" id="IPR001647">
    <property type="entry name" value="HTH_TetR"/>
</dbReference>
<organism evidence="4 5">
    <name type="scientific">Frankia alni (strain DSM 45986 / CECT 9034 / ACN14a)</name>
    <dbReference type="NCBI Taxonomy" id="326424"/>
    <lineage>
        <taxon>Bacteria</taxon>
        <taxon>Bacillati</taxon>
        <taxon>Actinomycetota</taxon>
        <taxon>Actinomycetes</taxon>
        <taxon>Frankiales</taxon>
        <taxon>Frankiaceae</taxon>
        <taxon>Frankia</taxon>
    </lineage>
</organism>
<dbReference type="InterPro" id="IPR050109">
    <property type="entry name" value="HTH-type_TetR-like_transc_reg"/>
</dbReference>
<dbReference type="AlphaFoldDB" id="Q0RF09"/>
<dbReference type="GO" id="GO:0003700">
    <property type="term" value="F:DNA-binding transcription factor activity"/>
    <property type="evidence" value="ECO:0007669"/>
    <property type="project" value="TreeGrafter"/>
</dbReference>
<proteinExistence type="predicted"/>
<sequence length="200" mass="21428">MRAQILAVARDRFRREGYEAVTMRSLAADAGVDAALISYYFGSKRGLFAAVLQLTLNPADVLAGLLEGELESLPQRAIRALVVGWDRPETGLPLLTAVRAAAADPELATLLRGGLQREMVDRLADRLSGADARHRAGAFVGQLGGLVFTRYLLAVEPLASMTVDEIVRTLGPALRTTLFGTVAGHARRPDADGGRPAVRR</sequence>
<gene>
    <name evidence="4" type="ordered locus">FRAAL5309</name>
</gene>
<dbReference type="SUPFAM" id="SSF48498">
    <property type="entry name" value="Tetracyclin repressor-like, C-terminal domain"/>
    <property type="match status" value="1"/>
</dbReference>
<reference evidence="4 5" key="1">
    <citation type="journal article" date="2007" name="Genome Res.">
        <title>Genome characteristics of facultatively symbiotic Frankia sp. strains reflect host range and host plant biogeography.</title>
        <authorList>
            <person name="Normand P."/>
            <person name="Lapierre P."/>
            <person name="Tisa L.S."/>
            <person name="Gogarten J.P."/>
            <person name="Alloisio N."/>
            <person name="Bagnarol E."/>
            <person name="Bassi C.A."/>
            <person name="Berry A.M."/>
            <person name="Bickhart D.M."/>
            <person name="Choisne N."/>
            <person name="Couloux A."/>
            <person name="Cournoyer B."/>
            <person name="Cruveiller S."/>
            <person name="Daubin V."/>
            <person name="Demange N."/>
            <person name="Francino M.P."/>
            <person name="Goltsman E."/>
            <person name="Huang Y."/>
            <person name="Kopp O.R."/>
            <person name="Labarre L."/>
            <person name="Lapidus A."/>
            <person name="Lavire C."/>
            <person name="Marechal J."/>
            <person name="Martinez M."/>
            <person name="Mastronunzio J.E."/>
            <person name="Mullin B.C."/>
            <person name="Niemann J."/>
            <person name="Pujic P."/>
            <person name="Rawnsley T."/>
            <person name="Rouy Z."/>
            <person name="Schenowitz C."/>
            <person name="Sellstedt A."/>
            <person name="Tavares F."/>
            <person name="Tomkins J.P."/>
            <person name="Vallenet D."/>
            <person name="Valverde C."/>
            <person name="Wall L.G."/>
            <person name="Wang Y."/>
            <person name="Medigue C."/>
            <person name="Benson D.R."/>
        </authorList>
    </citation>
    <scope>NUCLEOTIDE SEQUENCE [LARGE SCALE GENOMIC DNA]</scope>
    <source>
        <strain evidence="5">DSM 45986 / CECT 9034 / ACN14a</strain>
    </source>
</reference>
<feature type="DNA-binding region" description="H-T-H motif" evidence="2">
    <location>
        <begin position="22"/>
        <end position="41"/>
    </location>
</feature>
<evidence type="ECO:0000313" key="5">
    <source>
        <dbReference type="Proteomes" id="UP000000657"/>
    </source>
</evidence>
<dbReference type="InterPro" id="IPR009057">
    <property type="entry name" value="Homeodomain-like_sf"/>
</dbReference>
<dbReference type="PRINTS" id="PR00455">
    <property type="entry name" value="HTHTETR"/>
</dbReference>
<evidence type="ECO:0000313" key="4">
    <source>
        <dbReference type="EMBL" id="CAJ63942.1"/>
    </source>
</evidence>
<dbReference type="Gene3D" id="1.10.10.60">
    <property type="entry name" value="Homeodomain-like"/>
    <property type="match status" value="1"/>
</dbReference>
<dbReference type="Pfam" id="PF00440">
    <property type="entry name" value="TetR_N"/>
    <property type="match status" value="1"/>
</dbReference>
<dbReference type="HOGENOM" id="CLU_069356_10_0_11"/>
<dbReference type="Gene3D" id="1.10.357.10">
    <property type="entry name" value="Tetracycline Repressor, domain 2"/>
    <property type="match status" value="1"/>
</dbReference>
<dbReference type="STRING" id="326424.FRAAL5309"/>
<keyword evidence="5" id="KW-1185">Reference proteome</keyword>
<evidence type="ECO:0000259" key="3">
    <source>
        <dbReference type="PROSITE" id="PS50977"/>
    </source>
</evidence>
<dbReference type="EMBL" id="CT573213">
    <property type="protein sequence ID" value="CAJ63942.1"/>
    <property type="molecule type" value="Genomic_DNA"/>
</dbReference>
<dbReference type="GO" id="GO:0000976">
    <property type="term" value="F:transcription cis-regulatory region binding"/>
    <property type="evidence" value="ECO:0007669"/>
    <property type="project" value="TreeGrafter"/>
</dbReference>
<accession>Q0RF09</accession>
<feature type="domain" description="HTH tetR-type" evidence="3">
    <location>
        <begin position="1"/>
        <end position="59"/>
    </location>
</feature>
<dbReference type="PANTHER" id="PTHR30055:SF235">
    <property type="entry name" value="TRANSCRIPTIONAL REGULATORY PROTEIN"/>
    <property type="match status" value="1"/>
</dbReference>
<evidence type="ECO:0000256" key="1">
    <source>
        <dbReference type="ARBA" id="ARBA00023125"/>
    </source>
</evidence>
<dbReference type="InterPro" id="IPR041678">
    <property type="entry name" value="TetR_C_16"/>
</dbReference>
<name>Q0RF09_FRAAA</name>